<evidence type="ECO:0000256" key="9">
    <source>
        <dbReference type="ARBA" id="ARBA00022723"/>
    </source>
</evidence>
<dbReference type="EC" id="3.4.24.-" evidence="24"/>
<feature type="binding site" evidence="23">
    <location>
        <position position="153"/>
    </location>
    <ligand>
        <name>Zn(2+)</name>
        <dbReference type="ChEBI" id="CHEBI:29105"/>
        <note>catalytic</note>
    </ligand>
</feature>
<evidence type="ECO:0000313" key="31">
    <source>
        <dbReference type="Proteomes" id="UP000246464"/>
    </source>
</evidence>
<comment type="subcellular location">
    <subcellularLocation>
        <location evidence="1">Cell membrane</location>
        <topology evidence="1">Single-pass type I membrane protein</topology>
    </subcellularLocation>
    <subcellularLocation>
        <location evidence="2">Secreted</location>
    </subcellularLocation>
</comment>
<dbReference type="FunFam" id="2.60.120.200:FF:000037">
    <property type="entry name" value="Meprin A subunit"/>
    <property type="match status" value="2"/>
</dbReference>
<dbReference type="FunFam" id="3.40.390.10:FF:000015">
    <property type="entry name" value="Meprin A subunit"/>
    <property type="match status" value="2"/>
</dbReference>
<keyword evidence="19" id="KW-0395">Inflammatory response</keyword>
<keyword evidence="11 23" id="KW-0378">Hydrolase</keyword>
<evidence type="ECO:0000256" key="20">
    <source>
        <dbReference type="ARBA" id="ARBA00051946"/>
    </source>
</evidence>
<feature type="active site" evidence="23">
    <location>
        <position position="780"/>
    </location>
</feature>
<dbReference type="InterPro" id="IPR013320">
    <property type="entry name" value="ConA-like_dom_sf"/>
</dbReference>
<dbReference type="SMART" id="SM00061">
    <property type="entry name" value="MATH"/>
    <property type="match status" value="2"/>
</dbReference>
<dbReference type="Proteomes" id="UP000246464">
    <property type="component" value="Chromosome 20"/>
</dbReference>
<keyword evidence="6" id="KW-0597">Phosphoprotein</keyword>
<feature type="binding site" evidence="23">
    <location>
        <position position="159"/>
    </location>
    <ligand>
        <name>Zn(2+)</name>
        <dbReference type="ChEBI" id="CHEBI:29105"/>
        <note>catalytic</note>
    </ligand>
</feature>
<evidence type="ECO:0000256" key="3">
    <source>
        <dbReference type="ARBA" id="ARBA00022475"/>
    </source>
</evidence>
<feature type="transmembrane region" description="Helical" evidence="25">
    <location>
        <begin position="1301"/>
        <end position="1323"/>
    </location>
</feature>
<evidence type="ECO:0000259" key="26">
    <source>
        <dbReference type="PROSITE" id="PS50026"/>
    </source>
</evidence>
<feature type="binding site" evidence="23">
    <location>
        <position position="149"/>
    </location>
    <ligand>
        <name>Zn(2+)</name>
        <dbReference type="ChEBI" id="CHEBI:29105"/>
        <note>catalytic</note>
    </ligand>
</feature>
<dbReference type="PROSITE" id="PS50144">
    <property type="entry name" value="MATH"/>
    <property type="match status" value="2"/>
</dbReference>
<feature type="binding site" evidence="23">
    <location>
        <position position="783"/>
    </location>
    <ligand>
        <name>Zn(2+)</name>
        <dbReference type="ChEBI" id="CHEBI:29105"/>
        <note>catalytic</note>
    </ligand>
</feature>
<dbReference type="InterPro" id="IPR006026">
    <property type="entry name" value="Peptidase_Metallo"/>
</dbReference>
<evidence type="ECO:0000256" key="19">
    <source>
        <dbReference type="ARBA" id="ARBA00023198"/>
    </source>
</evidence>
<feature type="domain" description="EGF-like" evidence="26">
    <location>
        <begin position="1253"/>
        <end position="1293"/>
    </location>
</feature>
<evidence type="ECO:0000256" key="16">
    <source>
        <dbReference type="ARBA" id="ARBA00023145"/>
    </source>
</evidence>
<feature type="domain" description="MATH" evidence="28">
    <location>
        <begin position="1053"/>
        <end position="1208"/>
    </location>
</feature>
<evidence type="ECO:0000256" key="17">
    <source>
        <dbReference type="ARBA" id="ARBA00023157"/>
    </source>
</evidence>
<sequence length="1327" mass="149387">MMDRVLVLFGLVALATSYTIPVSPREYEVYENGEDENPILNLGSDANLFEGDILLPEGRNALIDKIYRWKFPIPYILGDDLDLNAKGCVHQAFEMYRLKSCIDFKPYEGEKTFIKFEKRGGCFSSVGDQQTGQILSLGSGCDHKAVIEHELLHALGFYHEQSRTDRDDYVDIWLDQVTPGLQHNFNKYNDDFITDQNTPYDYESIMHYRPFSFNKNESIPTITTKIPEFYNIIGQYLDFSKMDTLRLNRMYNCSGPLTLLDQCAFEYASICGMIQASSDDADWVHTKSRVGAEDHTLLGKCRDSGYFMHFSTMNGKSEESALLESRILYPKRKLQCLQFFYKMTGSPKDRLVIWVKTDDGTGSIRRMRKIHTIYADSDHTWKIAHVPLEEGAKFRYAFQAVRGDPSLSAGGIYVDDISLTETRCPNAVWRIQNFTKIMETADVDTVINSPRFYSPEGYGYGVSVRPLTTYTDYTGNYTGLYFHLISGENDVVMQWPAVNRQATLVVMDQDPDIKLRMSTARSLTTDMMKTPDGKLLWDNPSKVGDLDLSCGFYRGGSWGWRNFIKHFDLQRRNYLKNDDLIIFIDFEDITSLIKTEVPIKPRDCCVHGHVDGGIVETRCSSEKNMDMASADRLRMIAALTGVLALLTVQAVPTLTDENADAGELRDDIPEINRGLEHLFEGDIAGNPSRNAILDQTRRWKFPIPYILTDSLELNAKGVILQAFEEYRLRSCVDFKPYEGEASYISFTKLSGCWSYVGDDGTGQNVSIGARCDTKAIVQHELLHALGFYHEQSRSDRDNYVKIWWDQIEEGMGHNFNKYEDDFITDLNTAYDYESIMHYRPLSFNKNDSIPTITTSIPYFNEVIGQRLDFSGVDITRLNRMYSCANTHTLLDQCSFELINICGMIQNENDNADWVQTLSGPADADHTLAGRCRDSGYFMKFDTSSGVVGSSALLESRILFPKRDEQCLQFFYRMSGAAGDKLVIWIRTDDGTGTVRNVRKIHTITGDGDDAWKIAHVTLKVTEKFRFFFQGVRGSSNSSGAVSIDDITLTETSCPSAVWQIHNFTGLLTAAPPGSAVISQCFYNSEGYSFGISVYPNGKNIDYPNYVGMTVHLCSGENDAVMEWPAENRQVTIVAMDQDADVKLRMSSTRSFTTDASWNKPTNASGAVLDDSCKCYRGQDVGWSTFISHQHLRRRSFLKNDNLIITADFNDLTHLIKTEVPVKPAAPVTDITDEQTVSEVGMRQQAPKHREARAAKPCHPNPCLNGGLCVDSEGKASCRCATSQTTYYTGKRCEEVNTDSSILGALIGGAAGTVVLTGAIFTVVRRAQ</sequence>
<keyword evidence="9 23" id="KW-0479">Metal-binding</keyword>
<evidence type="ECO:0000259" key="28">
    <source>
        <dbReference type="PROSITE" id="PS50144"/>
    </source>
</evidence>
<protein>
    <recommendedName>
        <fullName evidence="24">Metalloendopeptidase</fullName>
        <ecNumber evidence="24">3.4.24.-</ecNumber>
    </recommendedName>
</protein>
<evidence type="ECO:0000259" key="29">
    <source>
        <dbReference type="PROSITE" id="PS51864"/>
    </source>
</evidence>
<dbReference type="GO" id="GO:0008270">
    <property type="term" value="F:zinc ion binding"/>
    <property type="evidence" value="ECO:0007669"/>
    <property type="project" value="UniProtKB-UniRule"/>
</dbReference>
<evidence type="ECO:0000313" key="30">
    <source>
        <dbReference type="EMBL" id="AWP19666.1"/>
    </source>
</evidence>
<feature type="signal peptide" evidence="24">
    <location>
        <begin position="1"/>
        <end position="17"/>
    </location>
</feature>
<comment type="subunit">
    <text evidence="21">Homotetramer consisting of disulfide-linked beta subunits, or heterotetramer of two alpha and two beta subunits formed by non-covalent association of two disulfide-linked heterodimers. Interacts with MBL2 through its carbohydrate moiety. This interaction may inhibit its catalytic activity. Interacts with TSPAN8.</text>
</comment>
<gene>
    <name evidence="30" type="ORF">SMAX5B_008177</name>
</gene>
<evidence type="ECO:0000256" key="13">
    <source>
        <dbReference type="ARBA" id="ARBA00022989"/>
    </source>
</evidence>
<dbReference type="PANTHER" id="PTHR10127">
    <property type="entry name" value="DISCOIDIN, CUB, EGF, LAMININ , AND ZINC METALLOPROTEASE DOMAIN CONTAINING"/>
    <property type="match status" value="1"/>
</dbReference>
<comment type="catalytic activity">
    <reaction evidence="20">
        <text>Hydrolysis of proteins, including azocasein, and peptides. Hydrolysis of 5-His-|-Leu-6, 6-Leu-|-Cys-7, 14-Ala-|-Leu-15 and 19-Cys-|-Gly-20 bonds in insulin B chain.</text>
        <dbReference type="EC" id="3.4.24.63"/>
    </reaction>
</comment>
<organism evidence="30 31">
    <name type="scientific">Scophthalmus maximus</name>
    <name type="common">Turbot</name>
    <name type="synonym">Psetta maxima</name>
    <dbReference type="NCBI Taxonomy" id="52904"/>
    <lineage>
        <taxon>Eukaryota</taxon>
        <taxon>Metazoa</taxon>
        <taxon>Chordata</taxon>
        <taxon>Craniata</taxon>
        <taxon>Vertebrata</taxon>
        <taxon>Euteleostomi</taxon>
        <taxon>Actinopterygii</taxon>
        <taxon>Neopterygii</taxon>
        <taxon>Teleostei</taxon>
        <taxon>Neoteleostei</taxon>
        <taxon>Acanthomorphata</taxon>
        <taxon>Carangaria</taxon>
        <taxon>Pleuronectiformes</taxon>
        <taxon>Pleuronectoidei</taxon>
        <taxon>Scophthalmidae</taxon>
        <taxon>Scophthalmus</taxon>
    </lineage>
</organism>
<evidence type="ECO:0000256" key="23">
    <source>
        <dbReference type="PROSITE-ProRule" id="PRU01211"/>
    </source>
</evidence>
<feature type="domain" description="MAM" evidence="27">
    <location>
        <begin position="261"/>
        <end position="426"/>
    </location>
</feature>
<feature type="domain" description="Peptidase M12A" evidence="29">
    <location>
        <begin position="690"/>
        <end position="884"/>
    </location>
</feature>
<evidence type="ECO:0000256" key="15">
    <source>
        <dbReference type="ARBA" id="ARBA00023136"/>
    </source>
</evidence>
<feature type="domain" description="MAM" evidence="27">
    <location>
        <begin position="891"/>
        <end position="1055"/>
    </location>
</feature>
<dbReference type="InterPro" id="IPR002083">
    <property type="entry name" value="MATH/TRAF_dom"/>
</dbReference>
<dbReference type="Gene3D" id="2.60.120.200">
    <property type="match status" value="2"/>
</dbReference>
<feature type="binding site" evidence="23">
    <location>
        <position position="779"/>
    </location>
    <ligand>
        <name>Zn(2+)</name>
        <dbReference type="ChEBI" id="CHEBI:29105"/>
        <note>catalytic</note>
    </ligand>
</feature>
<dbReference type="InterPro" id="IPR024079">
    <property type="entry name" value="MetalloPept_cat_dom_sf"/>
</dbReference>
<comment type="caution">
    <text evidence="22">Lacks conserved residue(s) required for the propagation of feature annotation.</text>
</comment>
<evidence type="ECO:0000256" key="18">
    <source>
        <dbReference type="ARBA" id="ARBA00023180"/>
    </source>
</evidence>
<evidence type="ECO:0000256" key="21">
    <source>
        <dbReference type="ARBA" id="ARBA00061743"/>
    </source>
</evidence>
<dbReference type="InterPro" id="IPR000998">
    <property type="entry name" value="MAM_dom"/>
</dbReference>
<keyword evidence="15 25" id="KW-0472">Membrane</keyword>
<dbReference type="GO" id="GO:0005576">
    <property type="term" value="C:extracellular region"/>
    <property type="evidence" value="ECO:0007669"/>
    <property type="project" value="UniProtKB-SubCell"/>
</dbReference>
<dbReference type="InterPro" id="IPR001506">
    <property type="entry name" value="Peptidase_M12A"/>
</dbReference>
<keyword evidence="5 22" id="KW-0245">EGF-like domain</keyword>
<dbReference type="Gene3D" id="2.60.210.10">
    <property type="entry name" value="Apoptosis, Tumor Necrosis Factor Receptor Associated Protein 2, Chain A"/>
    <property type="match status" value="2"/>
</dbReference>
<dbReference type="GO" id="GO:0006508">
    <property type="term" value="P:proteolysis"/>
    <property type="evidence" value="ECO:0007669"/>
    <property type="project" value="UniProtKB-KW"/>
</dbReference>
<evidence type="ECO:0000256" key="7">
    <source>
        <dbReference type="ARBA" id="ARBA00022670"/>
    </source>
</evidence>
<dbReference type="EMBL" id="CP026262">
    <property type="protein sequence ID" value="AWP19666.1"/>
    <property type="molecule type" value="Genomic_DNA"/>
</dbReference>
<dbReference type="PROSITE" id="PS51864">
    <property type="entry name" value="ASTACIN"/>
    <property type="match status" value="2"/>
</dbReference>
<dbReference type="Gene3D" id="2.10.25.10">
    <property type="entry name" value="Laminin"/>
    <property type="match status" value="1"/>
</dbReference>
<dbReference type="FunFam" id="2.60.210.10:FF:000009">
    <property type="entry name" value="Meprin A subunit"/>
    <property type="match status" value="2"/>
</dbReference>
<dbReference type="PRINTS" id="PR00020">
    <property type="entry name" value="MAMDOMAIN"/>
</dbReference>
<dbReference type="FunFam" id="2.10.25.10:FF:000363">
    <property type="entry name" value="Meprin A subunit"/>
    <property type="match status" value="1"/>
</dbReference>
<dbReference type="PANTHER" id="PTHR10127:SF824">
    <property type="entry name" value="MEPRIN A SUBUNIT ALPHA"/>
    <property type="match status" value="1"/>
</dbReference>
<keyword evidence="7 23" id="KW-0645">Protease</keyword>
<dbReference type="Pfam" id="PF01400">
    <property type="entry name" value="Astacin"/>
    <property type="match status" value="2"/>
</dbReference>
<keyword evidence="4" id="KW-0964">Secreted</keyword>
<feature type="chain" id="PRO_5015799605" description="Metalloendopeptidase" evidence="24">
    <location>
        <begin position="18"/>
        <end position="1327"/>
    </location>
</feature>
<dbReference type="Gene3D" id="3.40.390.10">
    <property type="entry name" value="Collagenase (Catalytic Domain)"/>
    <property type="match status" value="2"/>
</dbReference>
<keyword evidence="17" id="KW-1015">Disulfide bond</keyword>
<evidence type="ECO:0000256" key="22">
    <source>
        <dbReference type="PROSITE-ProRule" id="PRU00076"/>
    </source>
</evidence>
<keyword evidence="10 24" id="KW-0732">Signal</keyword>
<keyword evidence="14 23" id="KW-0482">Metalloprotease</keyword>
<dbReference type="STRING" id="52904.ENSSMAP00000004139"/>
<dbReference type="PROSITE" id="PS00740">
    <property type="entry name" value="MAM_1"/>
    <property type="match status" value="2"/>
</dbReference>
<keyword evidence="13 25" id="KW-1133">Transmembrane helix</keyword>
<keyword evidence="16" id="KW-0865">Zymogen</keyword>
<dbReference type="Pfam" id="PF00008">
    <property type="entry name" value="EGF"/>
    <property type="match status" value="1"/>
</dbReference>
<evidence type="ECO:0000256" key="11">
    <source>
        <dbReference type="ARBA" id="ARBA00022801"/>
    </source>
</evidence>
<dbReference type="SMART" id="SM00137">
    <property type="entry name" value="MAM"/>
    <property type="match status" value="2"/>
</dbReference>
<feature type="domain" description="Peptidase M12A" evidence="29">
    <location>
        <begin position="60"/>
        <end position="254"/>
    </location>
</feature>
<keyword evidence="3" id="KW-1003">Cell membrane</keyword>
<dbReference type="CDD" id="cd00054">
    <property type="entry name" value="EGF_CA"/>
    <property type="match status" value="1"/>
</dbReference>
<proteinExistence type="predicted"/>
<dbReference type="SMART" id="SM00235">
    <property type="entry name" value="ZnMc"/>
    <property type="match status" value="2"/>
</dbReference>
<keyword evidence="8 25" id="KW-0812">Transmembrane</keyword>
<dbReference type="InterPro" id="IPR008974">
    <property type="entry name" value="TRAF-like"/>
</dbReference>
<evidence type="ECO:0000256" key="24">
    <source>
        <dbReference type="RuleBase" id="RU361183"/>
    </source>
</evidence>
<reference evidence="30 31" key="1">
    <citation type="submission" date="2017-12" db="EMBL/GenBank/DDBJ databases">
        <title>Integrating genomic resources of turbot (Scophthalmus maximus) in depth evaluation of genetic and physical mapping variation across individuals.</title>
        <authorList>
            <person name="Martinez P."/>
        </authorList>
    </citation>
    <scope>NUCLEOTIDE SEQUENCE [LARGE SCALE GENOMIC DNA]</scope>
</reference>
<evidence type="ECO:0000256" key="2">
    <source>
        <dbReference type="ARBA" id="ARBA00004613"/>
    </source>
</evidence>
<dbReference type="InterPro" id="IPR000742">
    <property type="entry name" value="EGF"/>
</dbReference>
<evidence type="ECO:0000256" key="10">
    <source>
        <dbReference type="ARBA" id="ARBA00022729"/>
    </source>
</evidence>
<evidence type="ECO:0000256" key="5">
    <source>
        <dbReference type="ARBA" id="ARBA00022536"/>
    </source>
</evidence>
<dbReference type="Pfam" id="PF00629">
    <property type="entry name" value="MAM"/>
    <property type="match status" value="2"/>
</dbReference>
<name>A0A2U9CVJ2_SCOMX</name>
<dbReference type="Pfam" id="PF22486">
    <property type="entry name" value="MATH_2"/>
    <property type="match status" value="2"/>
</dbReference>
<dbReference type="SUPFAM" id="SSF57196">
    <property type="entry name" value="EGF/Laminin"/>
    <property type="match status" value="1"/>
</dbReference>
<keyword evidence="12 23" id="KW-0862">Zinc</keyword>
<evidence type="ECO:0000256" key="1">
    <source>
        <dbReference type="ARBA" id="ARBA00004251"/>
    </source>
</evidence>
<keyword evidence="31" id="KW-1185">Reference proteome</keyword>
<dbReference type="GO" id="GO:0006954">
    <property type="term" value="P:inflammatory response"/>
    <property type="evidence" value="ECO:0007669"/>
    <property type="project" value="UniProtKB-KW"/>
</dbReference>
<dbReference type="SUPFAM" id="SSF55486">
    <property type="entry name" value="Metalloproteases ('zincins'), catalytic domain"/>
    <property type="match status" value="2"/>
</dbReference>
<evidence type="ECO:0000256" key="4">
    <source>
        <dbReference type="ARBA" id="ARBA00022525"/>
    </source>
</evidence>
<evidence type="ECO:0000256" key="12">
    <source>
        <dbReference type="ARBA" id="ARBA00022833"/>
    </source>
</evidence>
<evidence type="ECO:0000256" key="6">
    <source>
        <dbReference type="ARBA" id="ARBA00022553"/>
    </source>
</evidence>
<accession>A0A2U9CVJ2</accession>
<dbReference type="CDD" id="cd06263">
    <property type="entry name" value="MAM"/>
    <property type="match status" value="2"/>
</dbReference>
<feature type="active site" evidence="23">
    <location>
        <position position="150"/>
    </location>
</feature>
<evidence type="ECO:0000256" key="25">
    <source>
        <dbReference type="SAM" id="Phobius"/>
    </source>
</evidence>
<dbReference type="GO" id="GO:0005886">
    <property type="term" value="C:plasma membrane"/>
    <property type="evidence" value="ECO:0007669"/>
    <property type="project" value="UniProtKB-SubCell"/>
</dbReference>
<comment type="cofactor">
    <cofactor evidence="23 24">
        <name>Zn(2+)</name>
        <dbReference type="ChEBI" id="CHEBI:29105"/>
    </cofactor>
    <text evidence="23 24">Binds 1 zinc ion per subunit.</text>
</comment>
<keyword evidence="18" id="KW-0325">Glycoprotein</keyword>
<evidence type="ECO:0000256" key="14">
    <source>
        <dbReference type="ARBA" id="ARBA00023049"/>
    </source>
</evidence>
<dbReference type="GO" id="GO:0004222">
    <property type="term" value="F:metalloendopeptidase activity"/>
    <property type="evidence" value="ECO:0007669"/>
    <property type="project" value="UniProtKB-UniRule"/>
</dbReference>
<dbReference type="PRINTS" id="PR00480">
    <property type="entry name" value="ASTACIN"/>
</dbReference>
<evidence type="ECO:0000256" key="8">
    <source>
        <dbReference type="ARBA" id="ARBA00022692"/>
    </source>
</evidence>
<dbReference type="PROSITE" id="PS50060">
    <property type="entry name" value="MAM_2"/>
    <property type="match status" value="2"/>
</dbReference>
<feature type="domain" description="MATH" evidence="28">
    <location>
        <begin position="424"/>
        <end position="586"/>
    </location>
</feature>
<dbReference type="SUPFAM" id="SSF49899">
    <property type="entry name" value="Concanavalin A-like lectins/glucanases"/>
    <property type="match status" value="2"/>
</dbReference>
<dbReference type="PROSITE" id="PS50026">
    <property type="entry name" value="EGF_3"/>
    <property type="match status" value="1"/>
</dbReference>
<dbReference type="SUPFAM" id="SSF49599">
    <property type="entry name" value="TRAF domain-like"/>
    <property type="match status" value="2"/>
</dbReference>
<evidence type="ECO:0000259" key="27">
    <source>
        <dbReference type="PROSITE" id="PS50060"/>
    </source>
</evidence>
<feature type="binding site" evidence="23">
    <location>
        <position position="789"/>
    </location>
    <ligand>
        <name>Zn(2+)</name>
        <dbReference type="ChEBI" id="CHEBI:29105"/>
        <note>catalytic</note>
    </ligand>
</feature>